<dbReference type="Pfam" id="PF04479">
    <property type="entry name" value="RTA1"/>
    <property type="match status" value="1"/>
</dbReference>
<reference evidence="8" key="1">
    <citation type="submission" date="2018-06" db="EMBL/GenBank/DDBJ databases">
        <authorList>
            <person name="Guldener U."/>
        </authorList>
    </citation>
    <scope>NUCLEOTIDE SEQUENCE [LARGE SCALE GENOMIC DNA]</scope>
    <source>
        <strain evidence="8">UTAD17</strain>
    </source>
</reference>
<dbReference type="OrthoDB" id="3358017at2759"/>
<dbReference type="PANTHER" id="PTHR31465">
    <property type="entry name" value="PROTEIN RTA1-RELATED"/>
    <property type="match status" value="1"/>
</dbReference>
<accession>A0A376B7H9</accession>
<keyword evidence="3 6" id="KW-0812">Transmembrane</keyword>
<feature type="transmembrane region" description="Helical" evidence="6">
    <location>
        <begin position="216"/>
        <end position="236"/>
    </location>
</feature>
<comment type="similarity">
    <text evidence="2">Belongs to the lipid-translocating exporter (LTE) (TC 9.A.26.1) family.</text>
</comment>
<feature type="transmembrane region" description="Helical" evidence="6">
    <location>
        <begin position="127"/>
        <end position="145"/>
    </location>
</feature>
<dbReference type="AlphaFoldDB" id="A0A376B7H9"/>
<dbReference type="PANTHER" id="PTHR31465:SF1">
    <property type="entry name" value="PROTEIN RTA1-RELATED"/>
    <property type="match status" value="1"/>
</dbReference>
<feature type="transmembrane region" description="Helical" evidence="6">
    <location>
        <begin position="257"/>
        <end position="278"/>
    </location>
</feature>
<evidence type="ECO:0000256" key="4">
    <source>
        <dbReference type="ARBA" id="ARBA00022989"/>
    </source>
</evidence>
<proteinExistence type="inferred from homology"/>
<evidence type="ECO:0008006" key="9">
    <source>
        <dbReference type="Google" id="ProtNLM"/>
    </source>
</evidence>
<comment type="subcellular location">
    <subcellularLocation>
        <location evidence="1">Membrane</location>
        <topology evidence="1">Multi-pass membrane protein</topology>
    </subcellularLocation>
</comment>
<feature type="transmembrane region" description="Helical" evidence="6">
    <location>
        <begin position="298"/>
        <end position="319"/>
    </location>
</feature>
<protein>
    <recommendedName>
        <fullName evidence="9">Protein RTA1</fullName>
    </recommendedName>
</protein>
<evidence type="ECO:0000256" key="1">
    <source>
        <dbReference type="ARBA" id="ARBA00004141"/>
    </source>
</evidence>
<evidence type="ECO:0000256" key="6">
    <source>
        <dbReference type="SAM" id="Phobius"/>
    </source>
</evidence>
<keyword evidence="4 6" id="KW-1133">Transmembrane helix</keyword>
<dbReference type="VEuPathDB" id="FungiDB:SCODWIG_02290"/>
<evidence type="ECO:0000313" key="8">
    <source>
        <dbReference type="Proteomes" id="UP000262825"/>
    </source>
</evidence>
<keyword evidence="5 6" id="KW-0472">Membrane</keyword>
<evidence type="ECO:0000256" key="3">
    <source>
        <dbReference type="ARBA" id="ARBA00022692"/>
    </source>
</evidence>
<sequence length="360" mass="40687">MSSNTTDTSSNKNAMYSSALNYSIGPAILFVILFAISFVLLLAILISKYKSLKNMTRNNQEVCNDEAPYCKTTTNGYSDVLNKSISTPLFKKAAKFILLQWPIILGCGLEFGSFVSRIVWIKNEDNIPAFIVQIIFGLVGPGMFASSIHLSFTRMVEILDCYEVVLKGLPSFCARWINRDDGIRIFILSQQISNILLAVGGGISSNQDNVVQGKDLIITGLFLLLAIFSLFLYTLLHFKLNYEPIVQSTTNSFIREIINYSIIGMGTSAILIMIRSIIRIVEFFMGANGYILRHQWFLYVFDSTLMFLIVVIFIITLFFKYNVINLLLEYKSFNKENDITNEVRDDTATYSDESESKMQG</sequence>
<feature type="transmembrane region" description="Helical" evidence="6">
    <location>
        <begin position="20"/>
        <end position="46"/>
    </location>
</feature>
<name>A0A376B7H9_9ASCO</name>
<evidence type="ECO:0000256" key="2">
    <source>
        <dbReference type="ARBA" id="ARBA00009969"/>
    </source>
</evidence>
<dbReference type="Proteomes" id="UP000262825">
    <property type="component" value="Unassembled WGS sequence"/>
</dbReference>
<dbReference type="EMBL" id="UFAJ01000380">
    <property type="protein sequence ID" value="SSD60529.1"/>
    <property type="molecule type" value="Genomic_DNA"/>
</dbReference>
<feature type="transmembrane region" description="Helical" evidence="6">
    <location>
        <begin position="96"/>
        <end position="121"/>
    </location>
</feature>
<dbReference type="InterPro" id="IPR007568">
    <property type="entry name" value="RTA1"/>
</dbReference>
<organism evidence="7 8">
    <name type="scientific">Saccharomycodes ludwigii</name>
    <dbReference type="NCBI Taxonomy" id="36035"/>
    <lineage>
        <taxon>Eukaryota</taxon>
        <taxon>Fungi</taxon>
        <taxon>Dikarya</taxon>
        <taxon>Ascomycota</taxon>
        <taxon>Saccharomycotina</taxon>
        <taxon>Saccharomycetes</taxon>
        <taxon>Saccharomycodales</taxon>
        <taxon>Saccharomycodaceae</taxon>
        <taxon>Saccharomycodes</taxon>
    </lineage>
</organism>
<evidence type="ECO:0000313" key="7">
    <source>
        <dbReference type="EMBL" id="SSD60529.1"/>
    </source>
</evidence>
<evidence type="ECO:0000256" key="5">
    <source>
        <dbReference type="ARBA" id="ARBA00023136"/>
    </source>
</evidence>
<keyword evidence="8" id="KW-1185">Reference proteome</keyword>
<gene>
    <name evidence="7" type="ORF">SCODWIG_02290</name>
</gene>
<dbReference type="GO" id="GO:0016020">
    <property type="term" value="C:membrane"/>
    <property type="evidence" value="ECO:0007669"/>
    <property type="project" value="UniProtKB-SubCell"/>
</dbReference>